<organism evidence="2 3">
    <name type="scientific">Shimia sagamensis</name>
    <dbReference type="NCBI Taxonomy" id="1566352"/>
    <lineage>
        <taxon>Bacteria</taxon>
        <taxon>Pseudomonadati</taxon>
        <taxon>Pseudomonadota</taxon>
        <taxon>Alphaproteobacteria</taxon>
        <taxon>Rhodobacterales</taxon>
        <taxon>Roseobacteraceae</taxon>
    </lineage>
</organism>
<reference evidence="2 3" key="1">
    <citation type="submission" date="2017-05" db="EMBL/GenBank/DDBJ databases">
        <authorList>
            <person name="Varghese N."/>
            <person name="Submissions S."/>
        </authorList>
    </citation>
    <scope>NUCLEOTIDE SEQUENCE [LARGE SCALE GENOMIC DNA]</scope>
    <source>
        <strain evidence="2 3">DSM 29734</strain>
    </source>
</reference>
<sequence>MNIKTTLTACAISVAAATSSMAETLTFAAGEWAPYIGSELPENGLHTQRVREVMKSAGYDIELEYMPWKRSFEMTKKGDYVATFSWSRTDERVDEFYYPEVPVDGQTDVIFYSRAKYPDGLNVTSIDDIQAQGLSVIGYAGYWYEAEYQKRGMDMRTVTSAESAWKMLHSGRADVLIENRVVGELSLKEVLGDAAGDIHKAAEVRSAPVYVLFSRQHPDGEALRDAWDAHAK</sequence>
<feature type="signal peptide" evidence="1">
    <location>
        <begin position="1"/>
        <end position="22"/>
    </location>
</feature>
<dbReference type="Gene3D" id="3.40.190.10">
    <property type="entry name" value="Periplasmic binding protein-like II"/>
    <property type="match status" value="2"/>
</dbReference>
<keyword evidence="3" id="KW-1185">Reference proteome</keyword>
<name>A0ABY1P9X6_9RHOB</name>
<evidence type="ECO:0000256" key="1">
    <source>
        <dbReference type="SAM" id="SignalP"/>
    </source>
</evidence>
<keyword evidence="1" id="KW-0732">Signal</keyword>
<dbReference type="EMBL" id="FXTY01000006">
    <property type="protein sequence ID" value="SMP29225.1"/>
    <property type="molecule type" value="Genomic_DNA"/>
</dbReference>
<comment type="caution">
    <text evidence="2">The sequence shown here is derived from an EMBL/GenBank/DDBJ whole genome shotgun (WGS) entry which is preliminary data.</text>
</comment>
<dbReference type="RefSeq" id="WP_283427018.1">
    <property type="nucleotide sequence ID" value="NZ_FXTY01000006.1"/>
</dbReference>
<evidence type="ECO:0000313" key="2">
    <source>
        <dbReference type="EMBL" id="SMP29225.1"/>
    </source>
</evidence>
<dbReference type="SUPFAM" id="SSF53850">
    <property type="entry name" value="Periplasmic binding protein-like II"/>
    <property type="match status" value="1"/>
</dbReference>
<protein>
    <submittedName>
        <fullName evidence="2">Amino acid ABC transporter substrate-binding protein, PAAT family</fullName>
    </submittedName>
</protein>
<dbReference type="PANTHER" id="PTHR35936:SF25">
    <property type="entry name" value="ABC TRANSPORTER SUBSTRATE-BINDING PROTEIN"/>
    <property type="match status" value="1"/>
</dbReference>
<accession>A0ABY1P9X6</accession>
<feature type="chain" id="PRO_5045935100" evidence="1">
    <location>
        <begin position="23"/>
        <end position="232"/>
    </location>
</feature>
<dbReference type="Proteomes" id="UP001157961">
    <property type="component" value="Unassembled WGS sequence"/>
</dbReference>
<proteinExistence type="predicted"/>
<evidence type="ECO:0000313" key="3">
    <source>
        <dbReference type="Proteomes" id="UP001157961"/>
    </source>
</evidence>
<dbReference type="PANTHER" id="PTHR35936">
    <property type="entry name" value="MEMBRANE-BOUND LYTIC MUREIN TRANSGLYCOSYLASE F"/>
    <property type="match status" value="1"/>
</dbReference>
<gene>
    <name evidence="2" type="ORF">SAMN06265373_106173</name>
</gene>